<dbReference type="EMBL" id="FQXR01000012">
    <property type="protein sequence ID" value="SHI12240.1"/>
    <property type="molecule type" value="Genomic_DNA"/>
</dbReference>
<dbReference type="Gene3D" id="3.40.50.80">
    <property type="entry name" value="Nucleotide-binding domain of ferredoxin-NADP reductase (FNR) module"/>
    <property type="match status" value="1"/>
</dbReference>
<dbReference type="InterPro" id="IPR017927">
    <property type="entry name" value="FAD-bd_FR_type"/>
</dbReference>
<feature type="domain" description="FAD-binding FR-type" evidence="3">
    <location>
        <begin position="1"/>
        <end position="95"/>
    </location>
</feature>
<keyword evidence="2" id="KW-0001">2Fe-2S</keyword>
<dbReference type="STRING" id="1123281.SAMN02745180_02251"/>
<feature type="binding site" evidence="2">
    <location>
        <position position="233"/>
    </location>
    <ligand>
        <name>[2Fe-2S] cluster</name>
        <dbReference type="ChEBI" id="CHEBI:190135"/>
    </ligand>
</feature>
<dbReference type="PANTHER" id="PTHR43513:SF3">
    <property type="entry name" value="DIHYDROOROTATE DEHYDROGENASE B (NAD(+)), ELECTRON TRANSFER SUBUNIT-RELATED"/>
    <property type="match status" value="1"/>
</dbReference>
<feature type="binding site" evidence="2">
    <location>
        <position position="245"/>
    </location>
    <ligand>
        <name>[2Fe-2S] cluster</name>
        <dbReference type="ChEBI" id="CHEBI:190135"/>
    </ligand>
</feature>
<dbReference type="InterPro" id="IPR001433">
    <property type="entry name" value="OxRdtase_FAD/NAD-bd"/>
</dbReference>
<organism evidence="4 5">
    <name type="scientific">Sporanaerobacter acetigenes DSM 13106</name>
    <dbReference type="NCBI Taxonomy" id="1123281"/>
    <lineage>
        <taxon>Bacteria</taxon>
        <taxon>Bacillati</taxon>
        <taxon>Bacillota</taxon>
        <taxon>Tissierellia</taxon>
        <taxon>Tissierellales</taxon>
        <taxon>Sporanaerobacteraceae</taxon>
        <taxon>Sporanaerobacter</taxon>
    </lineage>
</organism>
<gene>
    <name evidence="4" type="ORF">SAMN02745180_02251</name>
</gene>
<dbReference type="PROSITE" id="PS51384">
    <property type="entry name" value="FAD_FR"/>
    <property type="match status" value="1"/>
</dbReference>
<evidence type="ECO:0000259" key="3">
    <source>
        <dbReference type="PROSITE" id="PS51384"/>
    </source>
</evidence>
<keyword evidence="2" id="KW-0408">Iron</keyword>
<dbReference type="SUPFAM" id="SSF63380">
    <property type="entry name" value="Riboflavin synthase domain-like"/>
    <property type="match status" value="1"/>
</dbReference>
<dbReference type="InterPro" id="IPR017938">
    <property type="entry name" value="Riboflavin_synthase-like_b-brl"/>
</dbReference>
<evidence type="ECO:0000256" key="1">
    <source>
        <dbReference type="PIRSR" id="PIRSR006816-1"/>
    </source>
</evidence>
<dbReference type="InterPro" id="IPR012165">
    <property type="entry name" value="Cyt_c3_hydrogenase_gsu"/>
</dbReference>
<evidence type="ECO:0000313" key="5">
    <source>
        <dbReference type="Proteomes" id="UP000184389"/>
    </source>
</evidence>
<keyword evidence="5" id="KW-1185">Reference proteome</keyword>
<keyword evidence="2" id="KW-0479">Metal-binding</keyword>
<feature type="binding site" evidence="2">
    <location>
        <position position="230"/>
    </location>
    <ligand>
        <name>[2Fe-2S] cluster</name>
        <dbReference type="ChEBI" id="CHEBI:190135"/>
    </ligand>
</feature>
<reference evidence="4 5" key="1">
    <citation type="submission" date="2016-11" db="EMBL/GenBank/DDBJ databases">
        <authorList>
            <person name="Jaros S."/>
            <person name="Januszkiewicz K."/>
            <person name="Wedrychowicz H."/>
        </authorList>
    </citation>
    <scope>NUCLEOTIDE SEQUENCE [LARGE SCALE GENOMIC DNA]</scope>
    <source>
        <strain evidence="4 5">DSM 13106</strain>
    </source>
</reference>
<dbReference type="RefSeq" id="WP_072744898.1">
    <property type="nucleotide sequence ID" value="NZ_FQXR01000012.1"/>
</dbReference>
<dbReference type="InterPro" id="IPR050353">
    <property type="entry name" value="PyrK_electron_transfer"/>
</dbReference>
<sequence>MYKIVDKKNLAPNIFSMDILAPRVAQSAQPGQFVIVIADEKGERVPLTICDYDTEKGTVTIVVQSTGCSTKKMAEYNVGDYFEDFVGPLGQPSEYVNEDLNELKKKKVLFVAGGVGTAPVYPQARWFHERGIDVDVIIGAKTKELVILEEKMSKVAGNLYVATDDGSYGFKGMVTNLIEDLVKNQGKKYDFIVCIGPMIMMKFVCKLTKELGIKTIVSLNPIMVDGTGMCGACRVSVGNETKFACVDGPEFDGHLVNFDEALRRQTQYKSEESEKGGQHVCKCQQGGAK</sequence>
<dbReference type="Pfam" id="PF00175">
    <property type="entry name" value="NAD_binding_1"/>
    <property type="match status" value="1"/>
</dbReference>
<dbReference type="SUPFAM" id="SSF52343">
    <property type="entry name" value="Ferredoxin reductase-like, C-terminal NADP-linked domain"/>
    <property type="match status" value="1"/>
</dbReference>
<accession>A0A1M5YJT6</accession>
<dbReference type="Proteomes" id="UP000184389">
    <property type="component" value="Unassembled WGS sequence"/>
</dbReference>
<dbReference type="AlphaFoldDB" id="A0A1M5YJT6"/>
<dbReference type="PANTHER" id="PTHR43513">
    <property type="entry name" value="DIHYDROOROTATE DEHYDROGENASE B (NAD(+)), ELECTRON TRANSFER SUBUNIT"/>
    <property type="match status" value="1"/>
</dbReference>
<feature type="binding site" evidence="1">
    <location>
        <begin position="62"/>
        <end position="64"/>
    </location>
    <ligand>
        <name>FAD</name>
        <dbReference type="ChEBI" id="CHEBI:57692"/>
    </ligand>
</feature>
<dbReference type="Pfam" id="PF10418">
    <property type="entry name" value="DHODB_Fe-S_bind"/>
    <property type="match status" value="1"/>
</dbReference>
<dbReference type="CDD" id="cd06219">
    <property type="entry name" value="DHOD_e_trans_like1"/>
    <property type="match status" value="1"/>
</dbReference>
<comment type="cofactor">
    <cofactor evidence="1">
        <name>FAD</name>
        <dbReference type="ChEBI" id="CHEBI:57692"/>
    </cofactor>
    <text evidence="1">Binds 1 FAD per subunit.</text>
</comment>
<comment type="cofactor">
    <cofactor evidence="2">
        <name>[2Fe-2S] cluster</name>
        <dbReference type="ChEBI" id="CHEBI:190135"/>
    </cofactor>
    <text evidence="2">Binds 1 [2Fe-2S] cluster per subunit.</text>
</comment>
<dbReference type="PIRSF" id="PIRSF006816">
    <property type="entry name" value="Cyc3_hyd_g"/>
    <property type="match status" value="1"/>
</dbReference>
<keyword evidence="1" id="KW-0274">FAD</keyword>
<protein>
    <submittedName>
        <fullName evidence="4">Ferredoxin--NADP+ reductase</fullName>
    </submittedName>
</protein>
<dbReference type="GO" id="GO:0006221">
    <property type="term" value="P:pyrimidine nucleotide biosynthetic process"/>
    <property type="evidence" value="ECO:0007669"/>
    <property type="project" value="InterPro"/>
</dbReference>
<proteinExistence type="predicted"/>
<evidence type="ECO:0000313" key="4">
    <source>
        <dbReference type="EMBL" id="SHI12240.1"/>
    </source>
</evidence>
<dbReference type="GO" id="GO:0046872">
    <property type="term" value="F:metal ion binding"/>
    <property type="evidence" value="ECO:0007669"/>
    <property type="project" value="UniProtKB-KW"/>
</dbReference>
<dbReference type="GO" id="GO:0016491">
    <property type="term" value="F:oxidoreductase activity"/>
    <property type="evidence" value="ECO:0007669"/>
    <property type="project" value="InterPro"/>
</dbReference>
<keyword evidence="2" id="KW-0411">Iron-sulfur</keyword>
<name>A0A1M5YJT6_9FIRM</name>
<evidence type="ECO:0000256" key="2">
    <source>
        <dbReference type="PIRSR" id="PIRSR006816-2"/>
    </source>
</evidence>
<dbReference type="NCBIfam" id="NF004862">
    <property type="entry name" value="PRK06222.1"/>
    <property type="match status" value="1"/>
</dbReference>
<dbReference type="GO" id="GO:0050660">
    <property type="term" value="F:flavin adenine dinucleotide binding"/>
    <property type="evidence" value="ECO:0007669"/>
    <property type="project" value="InterPro"/>
</dbReference>
<dbReference type="Gene3D" id="2.40.30.10">
    <property type="entry name" value="Translation factors"/>
    <property type="match status" value="1"/>
</dbReference>
<keyword evidence="1" id="KW-0285">Flavoprotein</keyword>
<dbReference type="InterPro" id="IPR019480">
    <property type="entry name" value="Dihydroorotate_DH_Fe-S-bd"/>
</dbReference>
<dbReference type="OrthoDB" id="9778346at2"/>
<dbReference type="InterPro" id="IPR039261">
    <property type="entry name" value="FNR_nucleotide-bd"/>
</dbReference>
<dbReference type="GO" id="GO:0051537">
    <property type="term" value="F:2 iron, 2 sulfur cluster binding"/>
    <property type="evidence" value="ECO:0007669"/>
    <property type="project" value="UniProtKB-KW"/>
</dbReference>